<protein>
    <submittedName>
        <fullName evidence="3">Uncharacterized protein</fullName>
    </submittedName>
</protein>
<proteinExistence type="predicted"/>
<evidence type="ECO:0000313" key="3">
    <source>
        <dbReference type="EMBL" id="ESL07497.1"/>
    </source>
</evidence>
<gene>
    <name evidence="3" type="ORF">TRSC58_04813</name>
</gene>
<reference evidence="3 4" key="1">
    <citation type="submission" date="2013-07" db="EMBL/GenBank/DDBJ databases">
        <authorList>
            <person name="Stoco P.H."/>
            <person name="Wagner G."/>
            <person name="Gerber A."/>
            <person name="Zaha A."/>
            <person name="Thompson C."/>
            <person name="Bartholomeu D.C."/>
            <person name="Luckemeyer D.D."/>
            <person name="Bahia D."/>
            <person name="Loreto E."/>
            <person name="Prestes E.B."/>
            <person name="Lima F.M."/>
            <person name="Rodrigues-Luiz G."/>
            <person name="Vallejo G.A."/>
            <person name="Filho J.F."/>
            <person name="Monteiro K.M."/>
            <person name="Tyler K.M."/>
            <person name="de Almeida L.G."/>
            <person name="Ortiz M.F."/>
            <person name="Siervo M.A."/>
            <person name="de Moraes M.H."/>
            <person name="Cunha O.L."/>
            <person name="Mendonca-Neto R."/>
            <person name="Silva R."/>
            <person name="Teixeira S.M."/>
            <person name="Murta S.M."/>
            <person name="Sincero T.C."/>
            <person name="Mendes T.A."/>
            <person name="Urmenyi T.P."/>
            <person name="Silva V.G."/>
            <person name="da Rocha W.D."/>
            <person name="Andersson B."/>
            <person name="Romanha A.J."/>
            <person name="Steindel M."/>
            <person name="de Vasconcelos A.T."/>
            <person name="Grisard E.C."/>
        </authorList>
    </citation>
    <scope>NUCLEOTIDE SEQUENCE [LARGE SCALE GENOMIC DNA]</scope>
    <source>
        <strain evidence="3 4">SC58</strain>
    </source>
</reference>
<comment type="caution">
    <text evidence="3">The sequence shown here is derived from an EMBL/GenBank/DDBJ whole genome shotgun (WGS) entry which is preliminary data.</text>
</comment>
<dbReference type="Proteomes" id="UP000031737">
    <property type="component" value="Unassembled WGS sequence"/>
</dbReference>
<keyword evidence="4" id="KW-1185">Reference proteome</keyword>
<dbReference type="AlphaFoldDB" id="A0A061J2G9"/>
<sequence length="250" mass="28111">MMPAAEMTLRHCLCFSSSLSFICGGWGGEGEARLHMALNGFEDENKSLRTKVLVLERELKRRTDECTKLRGELRDFGELKQKNESQRELILALREQIEFLRTAHASAVETLEKKVKEDRDREHRERLQSINARLGAEVCQTNRLPKKLPLEVGASGGLVPTSDGAQVVLKSSDISSLGFAPTQRPVDFLGGRQNPLRQSENAGSGGAEEDEAARLMEMVKDEALLDVQHAEVADQEEKELRERFEALRRR</sequence>
<dbReference type="VEuPathDB" id="TriTrypDB:TRSC58_04813"/>
<keyword evidence="1" id="KW-0175">Coiled coil</keyword>
<evidence type="ECO:0000313" key="4">
    <source>
        <dbReference type="Proteomes" id="UP000031737"/>
    </source>
</evidence>
<feature type="region of interest" description="Disordered" evidence="2">
    <location>
        <begin position="185"/>
        <end position="211"/>
    </location>
</feature>
<evidence type="ECO:0000256" key="1">
    <source>
        <dbReference type="SAM" id="Coils"/>
    </source>
</evidence>
<organism evidence="3 4">
    <name type="scientific">Trypanosoma rangeli SC58</name>
    <dbReference type="NCBI Taxonomy" id="429131"/>
    <lineage>
        <taxon>Eukaryota</taxon>
        <taxon>Discoba</taxon>
        <taxon>Euglenozoa</taxon>
        <taxon>Kinetoplastea</taxon>
        <taxon>Metakinetoplastina</taxon>
        <taxon>Trypanosomatida</taxon>
        <taxon>Trypanosomatidae</taxon>
        <taxon>Trypanosoma</taxon>
        <taxon>Herpetosoma</taxon>
    </lineage>
</organism>
<dbReference type="EMBL" id="AUPL01004813">
    <property type="protein sequence ID" value="ESL07497.1"/>
    <property type="molecule type" value="Genomic_DNA"/>
</dbReference>
<feature type="coiled-coil region" evidence="1">
    <location>
        <begin position="38"/>
        <end position="103"/>
    </location>
</feature>
<accession>A0A061J2G9</accession>
<evidence type="ECO:0000256" key="2">
    <source>
        <dbReference type="SAM" id="MobiDB-lite"/>
    </source>
</evidence>
<name>A0A061J2G9_TRYRA</name>
<dbReference type="OrthoDB" id="267570at2759"/>